<dbReference type="EMBL" id="JAUTWS010000119">
    <property type="protein sequence ID" value="MDO9713769.1"/>
    <property type="molecule type" value="Genomic_DNA"/>
</dbReference>
<evidence type="ECO:0000256" key="1">
    <source>
        <dbReference type="SAM" id="MobiDB-lite"/>
    </source>
</evidence>
<feature type="non-terminal residue" evidence="2">
    <location>
        <position position="1"/>
    </location>
</feature>
<feature type="compositionally biased region" description="Pro residues" evidence="1">
    <location>
        <begin position="677"/>
        <end position="703"/>
    </location>
</feature>
<accession>A0ABT9EC26</accession>
<evidence type="ECO:0000313" key="2">
    <source>
        <dbReference type="EMBL" id="MDO9713769.1"/>
    </source>
</evidence>
<gene>
    <name evidence="2" type="ORF">Q7A36_36000</name>
</gene>
<evidence type="ECO:0000313" key="3">
    <source>
        <dbReference type="Proteomes" id="UP001243009"/>
    </source>
</evidence>
<dbReference type="Proteomes" id="UP001243009">
    <property type="component" value="Unassembled WGS sequence"/>
</dbReference>
<keyword evidence="3" id="KW-1185">Reference proteome</keyword>
<name>A0ABT9EC26_9PROT</name>
<organism evidence="2 3">
    <name type="scientific">Paracraurococcus lichenis</name>
    <dbReference type="NCBI Taxonomy" id="3064888"/>
    <lineage>
        <taxon>Bacteria</taxon>
        <taxon>Pseudomonadati</taxon>
        <taxon>Pseudomonadota</taxon>
        <taxon>Alphaproteobacteria</taxon>
        <taxon>Acetobacterales</taxon>
        <taxon>Roseomonadaceae</taxon>
        <taxon>Paracraurococcus</taxon>
    </lineage>
</organism>
<reference evidence="2 3" key="1">
    <citation type="submission" date="2023-08" db="EMBL/GenBank/DDBJ databases">
        <title>The draft genome sequence of Paracraurococcus sp. LOR1-02.</title>
        <authorList>
            <person name="Kingkaew E."/>
            <person name="Tanasupawat S."/>
        </authorList>
    </citation>
    <scope>NUCLEOTIDE SEQUENCE [LARGE SCALE GENOMIC DNA]</scope>
    <source>
        <strain evidence="2 3">LOR1-02</strain>
    </source>
</reference>
<sequence>GFIAEAKARGLPHRILFTVPTHKLGAEVIDRLDEIIDRLAALGLRVAPWRGRGAKIDPKASDDSPRMCSNLSAVQDAIDALQDVEEAVCGKGDGPRCPFSGTCAYQQQKAAAATADVVVAPHEVMLGSLPAGIGRGFALVIADEGWLQDGVEPGRVLIAETLNASEVEHPVPRRDDPRKRDDEATNDLHVLRRKMAAAVEAAPDGYLTRAALLAAGLTAAGCTMANKLEWQRKVKDAMRPGMSPEARREAKRRCAGNAAIPRLSALWKAAAALLEGGDEATGRIELAIRDTAEGRQRVILLHTMREVAEAVTDLPMLLLDATLPADLLRHRLPRLELLAEVRAAAPHMRVHQVLGGFGKTSIVPHPETSEDESRRFNRIAELRDFIALRTGGARTLVVTYEGLEPHFADLPGVETAHFNDIAGRDEWGPQLGRPGVRYLFVIGRPLPAPEDTRRLAAALTGRPVPAGQLARVTRGATMRDGTGAGVPVRAYADPDLEAVRAAICDAELVQVIGRGRGINRTAADPLEVYLLAGDVLAPVPLATLTRWEDVAPGPVECMAARGVVLASATDAARAYPDLFPTAEAAKKALQRSGCCGGDFGDKPLWVVPIGPCPRNPFCNDLPDLVPVAYRPAGRGQQTRTAWAHADRLPTLRAWLKAAAGAPLAVFEPASQGEAAAPSPPPSPPTRTPPMPDDLPPSPPPAPPEQDGLPPAAFGMRRVGPGAAAPLAVPKGISVRVTPAAVPLAATVWEIGRLRLARARGQEGDRPG</sequence>
<protein>
    <submittedName>
        <fullName evidence="2">Uncharacterized protein</fullName>
    </submittedName>
</protein>
<feature type="region of interest" description="Disordered" evidence="1">
    <location>
        <begin position="670"/>
        <end position="716"/>
    </location>
</feature>
<comment type="caution">
    <text evidence="2">The sequence shown here is derived from an EMBL/GenBank/DDBJ whole genome shotgun (WGS) entry which is preliminary data.</text>
</comment>
<proteinExistence type="predicted"/>